<evidence type="ECO:0000313" key="2">
    <source>
        <dbReference type="EMBL" id="CAD0201320.1"/>
    </source>
</evidence>
<reference evidence="2" key="1">
    <citation type="submission" date="2021-12" db="EMBL/GenBank/DDBJ databases">
        <authorList>
            <person name="King R."/>
        </authorList>
    </citation>
    <scope>NUCLEOTIDE SEQUENCE</scope>
</reference>
<keyword evidence="1" id="KW-0812">Transmembrane</keyword>
<proteinExistence type="predicted"/>
<feature type="transmembrane region" description="Helical" evidence="1">
    <location>
        <begin position="55"/>
        <end position="71"/>
    </location>
</feature>
<keyword evidence="3" id="KW-1185">Reference proteome</keyword>
<dbReference type="AlphaFoldDB" id="A0A9N8KXL6"/>
<gene>
    <name evidence="2" type="ORF">CINC_LOCUS2993</name>
</gene>
<organism evidence="2 3">
    <name type="scientific">Chrysodeixis includens</name>
    <name type="common">Soybean looper</name>
    <name type="synonym">Pseudoplusia includens</name>
    <dbReference type="NCBI Taxonomy" id="689277"/>
    <lineage>
        <taxon>Eukaryota</taxon>
        <taxon>Metazoa</taxon>
        <taxon>Ecdysozoa</taxon>
        <taxon>Arthropoda</taxon>
        <taxon>Hexapoda</taxon>
        <taxon>Insecta</taxon>
        <taxon>Pterygota</taxon>
        <taxon>Neoptera</taxon>
        <taxon>Endopterygota</taxon>
        <taxon>Lepidoptera</taxon>
        <taxon>Glossata</taxon>
        <taxon>Ditrysia</taxon>
        <taxon>Noctuoidea</taxon>
        <taxon>Noctuidae</taxon>
        <taxon>Plusiinae</taxon>
        <taxon>Chrysodeixis</taxon>
    </lineage>
</organism>
<keyword evidence="1" id="KW-0472">Membrane</keyword>
<dbReference type="Proteomes" id="UP001154114">
    <property type="component" value="Chromosome 14"/>
</dbReference>
<keyword evidence="1" id="KW-1133">Transmembrane helix</keyword>
<evidence type="ECO:0000313" key="3">
    <source>
        <dbReference type="Proteomes" id="UP001154114"/>
    </source>
</evidence>
<sequence>MFTLVVRTRASRSSRVRFLLIIHTLLSFTNRGRLTSHCRLSSRARLSNFDRVTLLSFRSLCCLLIIFRFFIHVGHANTHYSALDTHTILCDHSHWYHGSELKSCVSKSLFNIAF</sequence>
<name>A0A9N8KXL6_CHRIL</name>
<protein>
    <submittedName>
        <fullName evidence="2">Uncharacterized protein</fullName>
    </submittedName>
</protein>
<accession>A0A9N8KXL6</accession>
<dbReference type="EMBL" id="LR824017">
    <property type="protein sequence ID" value="CAD0201320.1"/>
    <property type="molecule type" value="Genomic_DNA"/>
</dbReference>
<evidence type="ECO:0000256" key="1">
    <source>
        <dbReference type="SAM" id="Phobius"/>
    </source>
</evidence>